<dbReference type="PANTHER" id="PTHR35038:SF8">
    <property type="entry name" value="C-TYPE POLYHEME CYTOCHROME OMCC"/>
    <property type="match status" value="1"/>
</dbReference>
<evidence type="ECO:0000256" key="1">
    <source>
        <dbReference type="ARBA" id="ARBA00022729"/>
    </source>
</evidence>
<dbReference type="Gene3D" id="3.50.70.20">
    <property type="entry name" value="Cytochrome P460"/>
    <property type="match status" value="1"/>
</dbReference>
<keyword evidence="1" id="KW-0732">Signal</keyword>
<accession>A0ABU1JY39</accession>
<organism evidence="2 3">
    <name type="scientific">Inquilinus ginsengisoli</name>
    <dbReference type="NCBI Taxonomy" id="363840"/>
    <lineage>
        <taxon>Bacteria</taxon>
        <taxon>Pseudomonadati</taxon>
        <taxon>Pseudomonadota</taxon>
        <taxon>Alphaproteobacteria</taxon>
        <taxon>Rhodospirillales</taxon>
        <taxon>Rhodospirillaceae</taxon>
        <taxon>Inquilinus</taxon>
    </lineage>
</organism>
<dbReference type="CDD" id="cd20716">
    <property type="entry name" value="cyt_P460_fam"/>
    <property type="match status" value="1"/>
</dbReference>
<name>A0ABU1JY39_9PROT</name>
<dbReference type="SUPFAM" id="SSF48695">
    <property type="entry name" value="Multiheme cytochromes"/>
    <property type="match status" value="1"/>
</dbReference>
<reference evidence="2 3" key="1">
    <citation type="submission" date="2023-07" db="EMBL/GenBank/DDBJ databases">
        <title>Sorghum-associated microbial communities from plants grown in Nebraska, USA.</title>
        <authorList>
            <person name="Schachtman D."/>
        </authorList>
    </citation>
    <scope>NUCLEOTIDE SEQUENCE [LARGE SCALE GENOMIC DNA]</scope>
    <source>
        <strain evidence="2 3">584</strain>
    </source>
</reference>
<dbReference type="InterPro" id="IPR038142">
    <property type="entry name" value="Cytochrome_P460_sp"/>
</dbReference>
<evidence type="ECO:0000313" key="2">
    <source>
        <dbReference type="EMBL" id="MDR6293213.1"/>
    </source>
</evidence>
<comment type="caution">
    <text evidence="2">The sequence shown here is derived from an EMBL/GenBank/DDBJ whole genome shotgun (WGS) entry which is preliminary data.</text>
</comment>
<keyword evidence="3" id="KW-1185">Reference proteome</keyword>
<dbReference type="Proteomes" id="UP001262410">
    <property type="component" value="Unassembled WGS sequence"/>
</dbReference>
<gene>
    <name evidence="2" type="ORF">E9232_005763</name>
</gene>
<dbReference type="InterPro" id="IPR051829">
    <property type="entry name" value="Multiheme_Cytochr_ET"/>
</dbReference>
<evidence type="ECO:0008006" key="4">
    <source>
        <dbReference type="Google" id="ProtNLM"/>
    </source>
</evidence>
<dbReference type="Gene3D" id="1.10.1130.10">
    <property type="entry name" value="Flavocytochrome C3, Chain A"/>
    <property type="match status" value="1"/>
</dbReference>
<sequence>MPMIPTDPALCESLTAAVRNPSALPLDQYQAKLNQFFGNYCHRNEAAGWRRDKHVRDAGPFVASLAAGAWKGTGFGTHAPVVIWYSPDMAEWLVKNRSGEGGASNPPPPVPDGAIMVKEMFPYPAAACADVDPVKLFPTSGAAIMVRDSTASHDGWYWGWYGFGPKSGWAPDWPPGPANNLPVQGFGQYCMNCHASAKDNLTFASPRNIQGEPGRPLVYLSQSWFMAPPPEDHHHDVAVPDEVGPLEQPLRQADPAVDQALRAYLLKTPPRDTVVNMPSATYDNTWVGAGGPHASDEFVTSTQCLGCHDAGSTGLQFDMTMPNPHGANLINLSPYGTWRTSPMGLAGRDPFFFAQLASEMQSFHPAAKPGLVEDTCLGCHGIQGQRQFHIDMFSQTGGECPDFTREMVNAVPWPDDNPTAPHAQYGMLARDGISCAACHRMALGEAATKAAAGTPENACIAERQAFLNPHNTGFARTFTGSFLVGPPDKLIGPFEMPKVKPMENALGITPVHDVAITSSEVCGSCHSVHLPVLQNGQPITRIYEQTTYPEWAFSAYRTGTTPDGPLPQGPGSLAQTCQACHMPSKTADGRPMRSKIASIQEFSNFPEAENNLGPDDIDLPVRDGFAAHTLVGLNVFLTKIAQQFPDVLGIPTQDPMLTSRGLDPLLRTEQAMLDMAGNQTADVAVSGVSTAGGRLQATVTVNNKAGHKLPSGVGFRRVFLEFQVLDQNGTTLWASGRTDASGALVDQTNTPLDGEYWWTDDCTARIQPEARLHQPHFQRITRQDQTQIYQELVSTPPLDNSAPVCGPGTDPKGMLTTSFLSICNTVKDNRILPHGYLPLPERTQIATALGATEDLAKEAGATAVDDDPDYISGGGDSLVYDVALADLPAGSHPAAVQATLFYQAAPPFYLQDRFCTAKGDDTERLKYLVDHLNLDGSAADDWKLKLISSGVVALP</sequence>
<proteinExistence type="predicted"/>
<dbReference type="PANTHER" id="PTHR35038">
    <property type="entry name" value="DISSIMILATORY SULFITE REDUCTASE SIRA"/>
    <property type="match status" value="1"/>
</dbReference>
<dbReference type="InterPro" id="IPR036280">
    <property type="entry name" value="Multihaem_cyt_sf"/>
</dbReference>
<dbReference type="EMBL" id="JAVDPW010000011">
    <property type="protein sequence ID" value="MDR6293213.1"/>
    <property type="molecule type" value="Genomic_DNA"/>
</dbReference>
<protein>
    <recommendedName>
        <fullName evidence="4">Cytochrome P460 domain-containing protein</fullName>
    </recommendedName>
</protein>
<evidence type="ECO:0000313" key="3">
    <source>
        <dbReference type="Proteomes" id="UP001262410"/>
    </source>
</evidence>